<dbReference type="Proteomes" id="UP000298663">
    <property type="component" value="Chromosome X"/>
</dbReference>
<reference evidence="2 3" key="1">
    <citation type="journal article" date="2015" name="Genome Biol.">
        <title>Comparative genomics of Steinernema reveals deeply conserved gene regulatory networks.</title>
        <authorList>
            <person name="Dillman A.R."/>
            <person name="Macchietto M."/>
            <person name="Porter C.F."/>
            <person name="Rogers A."/>
            <person name="Williams B."/>
            <person name="Antoshechkin I."/>
            <person name="Lee M.M."/>
            <person name="Goodwin Z."/>
            <person name="Lu X."/>
            <person name="Lewis E.E."/>
            <person name="Goodrich-Blair H."/>
            <person name="Stock S.P."/>
            <person name="Adams B.J."/>
            <person name="Sternberg P.W."/>
            <person name="Mortazavi A."/>
        </authorList>
    </citation>
    <scope>NUCLEOTIDE SEQUENCE [LARGE SCALE GENOMIC DNA]</scope>
    <source>
        <strain evidence="2 3">ALL</strain>
    </source>
</reference>
<evidence type="ECO:0000313" key="2">
    <source>
        <dbReference type="EMBL" id="TMS38057.1"/>
    </source>
</evidence>
<reference evidence="2 3" key="2">
    <citation type="journal article" date="2019" name="G3 (Bethesda)">
        <title>Hybrid Assembly of the Genome of the Entomopathogenic Nematode Steinernema carpocapsae Identifies the X-Chromosome.</title>
        <authorList>
            <person name="Serra L."/>
            <person name="Macchietto M."/>
            <person name="Macias-Munoz A."/>
            <person name="McGill C.J."/>
            <person name="Rodriguez I.M."/>
            <person name="Rodriguez B."/>
            <person name="Murad R."/>
            <person name="Mortazavi A."/>
        </authorList>
    </citation>
    <scope>NUCLEOTIDE SEQUENCE [LARGE SCALE GENOMIC DNA]</scope>
    <source>
        <strain evidence="2 3">ALL</strain>
    </source>
</reference>
<dbReference type="EMBL" id="AZBU02000001">
    <property type="protein sequence ID" value="TMS38057.1"/>
    <property type="molecule type" value="Genomic_DNA"/>
</dbReference>
<evidence type="ECO:0000256" key="1">
    <source>
        <dbReference type="SAM" id="MobiDB-lite"/>
    </source>
</evidence>
<proteinExistence type="predicted"/>
<accession>A0A4U8V0Q3</accession>
<gene>
    <name evidence="2" type="ORF">L596_004866</name>
</gene>
<name>A0A4U8V0Q3_STECR</name>
<protein>
    <submittedName>
        <fullName evidence="2">Uncharacterized protein</fullName>
    </submittedName>
</protein>
<organism evidence="2 3">
    <name type="scientific">Steinernema carpocapsae</name>
    <name type="common">Entomopathogenic nematode</name>
    <dbReference type="NCBI Taxonomy" id="34508"/>
    <lineage>
        <taxon>Eukaryota</taxon>
        <taxon>Metazoa</taxon>
        <taxon>Ecdysozoa</taxon>
        <taxon>Nematoda</taxon>
        <taxon>Chromadorea</taxon>
        <taxon>Rhabditida</taxon>
        <taxon>Tylenchina</taxon>
        <taxon>Panagrolaimomorpha</taxon>
        <taxon>Strongyloidoidea</taxon>
        <taxon>Steinernematidae</taxon>
        <taxon>Steinernema</taxon>
    </lineage>
</organism>
<feature type="region of interest" description="Disordered" evidence="1">
    <location>
        <begin position="16"/>
        <end position="41"/>
    </location>
</feature>
<feature type="compositionally biased region" description="Basic and acidic residues" evidence="1">
    <location>
        <begin position="25"/>
        <end position="37"/>
    </location>
</feature>
<dbReference type="OrthoDB" id="5920698at2759"/>
<keyword evidence="3" id="KW-1185">Reference proteome</keyword>
<comment type="caution">
    <text evidence="2">The sequence shown here is derived from an EMBL/GenBank/DDBJ whole genome shotgun (WGS) entry which is preliminary data.</text>
</comment>
<sequence>MLFHFSRVPVLPKPFYTSGAAENAEGARRRTDGDNNPRRITNKQENALGGIDGSMVEFSPPTRATRVRFPVDANFAPLT</sequence>
<evidence type="ECO:0000313" key="3">
    <source>
        <dbReference type="Proteomes" id="UP000298663"/>
    </source>
</evidence>
<dbReference type="AlphaFoldDB" id="A0A4U8V0Q3"/>
<dbReference type="EMBL" id="CM016762">
    <property type="protein sequence ID" value="TMS38057.1"/>
    <property type="molecule type" value="Genomic_DNA"/>
</dbReference>